<accession>A0A9R1X765</accession>
<dbReference type="PANTHER" id="PTHR34053">
    <property type="entry name" value="PROTEIN ULTRAPETALA 1"/>
    <property type="match status" value="1"/>
</dbReference>
<evidence type="ECO:0000259" key="2">
    <source>
        <dbReference type="Pfam" id="PF23293"/>
    </source>
</evidence>
<comment type="caution">
    <text evidence="3">The sequence shown here is derived from an EMBL/GenBank/DDBJ whole genome shotgun (WGS) entry which is preliminary data.</text>
</comment>
<gene>
    <name evidence="3" type="ORF">LSAT_V11C500231210</name>
</gene>
<dbReference type="Pfam" id="PF23293">
    <property type="entry name" value="zf_ULT1"/>
    <property type="match status" value="1"/>
</dbReference>
<feature type="domain" description="ULTRAPETALA1/2 SAND" evidence="1">
    <location>
        <begin position="62"/>
        <end position="104"/>
    </location>
</feature>
<name>A0A9R1X765_LACSA</name>
<dbReference type="AlphaFoldDB" id="A0A9R1X765"/>
<dbReference type="EMBL" id="NBSK02000005">
    <property type="protein sequence ID" value="KAJ0203350.1"/>
    <property type="molecule type" value="Genomic_DNA"/>
</dbReference>
<reference evidence="3 4" key="1">
    <citation type="journal article" date="2017" name="Nat. Commun.">
        <title>Genome assembly with in vitro proximity ligation data and whole-genome triplication in lettuce.</title>
        <authorList>
            <person name="Reyes-Chin-Wo S."/>
            <person name="Wang Z."/>
            <person name="Yang X."/>
            <person name="Kozik A."/>
            <person name="Arikit S."/>
            <person name="Song C."/>
            <person name="Xia L."/>
            <person name="Froenicke L."/>
            <person name="Lavelle D.O."/>
            <person name="Truco M.J."/>
            <person name="Xia R."/>
            <person name="Zhu S."/>
            <person name="Xu C."/>
            <person name="Xu H."/>
            <person name="Xu X."/>
            <person name="Cox K."/>
            <person name="Korf I."/>
            <person name="Meyers B.C."/>
            <person name="Michelmore R.W."/>
        </authorList>
    </citation>
    <scope>NUCLEOTIDE SEQUENCE [LARGE SCALE GENOMIC DNA]</scope>
    <source>
        <strain evidence="4">cv. Salinas</strain>
        <tissue evidence="3">Seedlings</tissue>
    </source>
</reference>
<feature type="domain" description="ULTRAPETALA1/2 zinc finger" evidence="2">
    <location>
        <begin position="118"/>
        <end position="215"/>
    </location>
</feature>
<dbReference type="InterPro" id="IPR057012">
    <property type="entry name" value="ULT1/2_Znf"/>
</dbReference>
<dbReference type="GO" id="GO:0005829">
    <property type="term" value="C:cytosol"/>
    <property type="evidence" value="ECO:0000318"/>
    <property type="project" value="GO_Central"/>
</dbReference>
<keyword evidence="4" id="KW-1185">Reference proteome</keyword>
<dbReference type="Proteomes" id="UP000235145">
    <property type="component" value="Unassembled WGS sequence"/>
</dbReference>
<dbReference type="InterPro" id="IPR020533">
    <property type="entry name" value="Developmental_reg_ULTRAPETALA"/>
</dbReference>
<evidence type="ECO:0000313" key="4">
    <source>
        <dbReference type="Proteomes" id="UP000235145"/>
    </source>
</evidence>
<proteinExistence type="predicted"/>
<dbReference type="Pfam" id="PF23292">
    <property type="entry name" value="SAND_ULT1"/>
    <property type="match status" value="1"/>
</dbReference>
<dbReference type="InterPro" id="IPR057011">
    <property type="entry name" value="ULT1/2_SAND"/>
</dbReference>
<protein>
    <submittedName>
        <fullName evidence="3">Uncharacterized protein</fullName>
    </submittedName>
</protein>
<evidence type="ECO:0000313" key="3">
    <source>
        <dbReference type="EMBL" id="KAJ0203350.1"/>
    </source>
</evidence>
<sequence length="220" mass="25882">MKIKMNEITSIIIFDKPFQFVTELNLVDVPDTIFSHEELREFVGSIRNRAPHYIEITCVFNSPIEFAKHGSRLSNVSNWKTKIWIANCDGQKIKIAKTCLLKYYKGDVYKRPHNEDVHRDQFLNCSVCKKVRRFELRSRETSRFYHDAVARENRTCSDMIPGRWTCEDLEERVSSRIRTGCRKNIRCKGCLRCVCFGCNMCRFEDCGCRTCIDFYENATN</sequence>
<evidence type="ECO:0000259" key="1">
    <source>
        <dbReference type="Pfam" id="PF23292"/>
    </source>
</evidence>
<dbReference type="PANTHER" id="PTHR34053:SF10">
    <property type="entry name" value="DEVELOPMENTAL REGULATOR, ULTRAPETALA"/>
    <property type="match status" value="1"/>
</dbReference>
<dbReference type="GO" id="GO:0005634">
    <property type="term" value="C:nucleus"/>
    <property type="evidence" value="ECO:0000318"/>
    <property type="project" value="GO_Central"/>
</dbReference>
<organism evidence="3 4">
    <name type="scientific">Lactuca sativa</name>
    <name type="common">Garden lettuce</name>
    <dbReference type="NCBI Taxonomy" id="4236"/>
    <lineage>
        <taxon>Eukaryota</taxon>
        <taxon>Viridiplantae</taxon>
        <taxon>Streptophyta</taxon>
        <taxon>Embryophyta</taxon>
        <taxon>Tracheophyta</taxon>
        <taxon>Spermatophyta</taxon>
        <taxon>Magnoliopsida</taxon>
        <taxon>eudicotyledons</taxon>
        <taxon>Gunneridae</taxon>
        <taxon>Pentapetalae</taxon>
        <taxon>asterids</taxon>
        <taxon>campanulids</taxon>
        <taxon>Asterales</taxon>
        <taxon>Asteraceae</taxon>
        <taxon>Cichorioideae</taxon>
        <taxon>Cichorieae</taxon>
        <taxon>Lactucinae</taxon>
        <taxon>Lactuca</taxon>
    </lineage>
</organism>